<accession>A0A8D8XBS8</accession>
<feature type="transmembrane region" description="Helical" evidence="1">
    <location>
        <begin position="36"/>
        <end position="54"/>
    </location>
</feature>
<protein>
    <submittedName>
        <fullName evidence="2">Uncharacterized protein</fullName>
    </submittedName>
</protein>
<organism evidence="2">
    <name type="scientific">Cacopsylla melanoneura</name>
    <dbReference type="NCBI Taxonomy" id="428564"/>
    <lineage>
        <taxon>Eukaryota</taxon>
        <taxon>Metazoa</taxon>
        <taxon>Ecdysozoa</taxon>
        <taxon>Arthropoda</taxon>
        <taxon>Hexapoda</taxon>
        <taxon>Insecta</taxon>
        <taxon>Pterygota</taxon>
        <taxon>Neoptera</taxon>
        <taxon>Paraneoptera</taxon>
        <taxon>Hemiptera</taxon>
        <taxon>Sternorrhyncha</taxon>
        <taxon>Psylloidea</taxon>
        <taxon>Psyllidae</taxon>
        <taxon>Psyllinae</taxon>
        <taxon>Cacopsylla</taxon>
    </lineage>
</organism>
<feature type="transmembrane region" description="Helical" evidence="1">
    <location>
        <begin position="74"/>
        <end position="93"/>
    </location>
</feature>
<reference evidence="2" key="1">
    <citation type="submission" date="2021-05" db="EMBL/GenBank/DDBJ databases">
        <authorList>
            <person name="Alioto T."/>
            <person name="Alioto T."/>
            <person name="Gomez Garrido J."/>
        </authorList>
    </citation>
    <scope>NUCLEOTIDE SEQUENCE</scope>
</reference>
<feature type="transmembrane region" description="Helical" evidence="1">
    <location>
        <begin position="105"/>
        <end position="127"/>
    </location>
</feature>
<proteinExistence type="predicted"/>
<dbReference type="EMBL" id="HBUF01301218">
    <property type="protein sequence ID" value="CAG6691142.1"/>
    <property type="molecule type" value="Transcribed_RNA"/>
</dbReference>
<dbReference type="AlphaFoldDB" id="A0A8D8XBS8"/>
<feature type="transmembrane region" description="Helical" evidence="1">
    <location>
        <begin position="139"/>
        <end position="167"/>
    </location>
</feature>
<feature type="transmembrane region" description="Helical" evidence="1">
    <location>
        <begin position="6"/>
        <end position="29"/>
    </location>
</feature>
<keyword evidence="1" id="KW-1133">Transmembrane helix</keyword>
<name>A0A8D8XBS8_9HEMI</name>
<keyword evidence="1" id="KW-0472">Membrane</keyword>
<evidence type="ECO:0000313" key="2">
    <source>
        <dbReference type="EMBL" id="CAG6691142.1"/>
    </source>
</evidence>
<evidence type="ECO:0000256" key="1">
    <source>
        <dbReference type="SAM" id="Phobius"/>
    </source>
</evidence>
<keyword evidence="1" id="KW-0812">Transmembrane</keyword>
<sequence>MLSSTISIVIPLSLWSPSLLSTSVYHSLFFTQPLPFSLLSIPFTTVFSFSTSILPSRPLLLYPPFSSFTSPIPSLLFLCFYFSFTCLLFSVVFPNFPFLSMLSHVCLSLLSAIPFHISFPVQFPYVFLSYSLFVSFLPFSFFLLFVFLLLYHFISLPSPVFFIFVIIHTSSSSRYHDDIFWTCSRCGVSRI</sequence>